<comment type="subcellular location">
    <subcellularLocation>
        <location evidence="1">Membrane</location>
    </subcellularLocation>
</comment>
<keyword evidence="4 7" id="KW-0472">Membrane</keyword>
<dbReference type="Proteomes" id="UP000749559">
    <property type="component" value="Unassembled WGS sequence"/>
</dbReference>
<evidence type="ECO:0000256" key="8">
    <source>
        <dbReference type="SAM" id="SignalP"/>
    </source>
</evidence>
<accession>A0A8J1TF96</accession>
<feature type="transmembrane region" description="Helical" evidence="7">
    <location>
        <begin position="130"/>
        <end position="149"/>
    </location>
</feature>
<dbReference type="GO" id="GO:0004930">
    <property type="term" value="F:G protein-coupled receptor activity"/>
    <property type="evidence" value="ECO:0007669"/>
    <property type="project" value="UniProtKB-KW"/>
</dbReference>
<protein>
    <submittedName>
        <fullName evidence="9">Uncharacterized protein</fullName>
    </submittedName>
</protein>
<dbReference type="InterPro" id="IPR052954">
    <property type="entry name" value="GPCR-Ligand_Int"/>
</dbReference>
<evidence type="ECO:0000313" key="10">
    <source>
        <dbReference type="Proteomes" id="UP000749559"/>
    </source>
</evidence>
<organism evidence="9 10">
    <name type="scientific">Owenia fusiformis</name>
    <name type="common">Polychaete worm</name>
    <dbReference type="NCBI Taxonomy" id="6347"/>
    <lineage>
        <taxon>Eukaryota</taxon>
        <taxon>Metazoa</taxon>
        <taxon>Spiralia</taxon>
        <taxon>Lophotrochozoa</taxon>
        <taxon>Annelida</taxon>
        <taxon>Polychaeta</taxon>
        <taxon>Sedentaria</taxon>
        <taxon>Canalipalpata</taxon>
        <taxon>Sabellida</taxon>
        <taxon>Oweniida</taxon>
        <taxon>Oweniidae</taxon>
        <taxon>Owenia</taxon>
    </lineage>
</organism>
<dbReference type="PROSITE" id="PS00237">
    <property type="entry name" value="G_PROTEIN_RECEP_F1_1"/>
    <property type="match status" value="1"/>
</dbReference>
<keyword evidence="5" id="KW-0675">Receptor</keyword>
<feature type="transmembrane region" description="Helical" evidence="7">
    <location>
        <begin position="254"/>
        <end position="274"/>
    </location>
</feature>
<comment type="similarity">
    <text evidence="5">Belongs to the G-protein coupled receptor 1 family.</text>
</comment>
<dbReference type="AlphaFoldDB" id="A0A8J1TF96"/>
<dbReference type="OrthoDB" id="10044919at2759"/>
<dbReference type="CDD" id="cd14978">
    <property type="entry name" value="7tmA_FMRFamide_R-like"/>
    <property type="match status" value="1"/>
</dbReference>
<dbReference type="PANTHER" id="PTHR46641:SF2">
    <property type="entry name" value="FMRFAMIDE RECEPTOR"/>
    <property type="match status" value="1"/>
</dbReference>
<gene>
    <name evidence="9" type="ORF">OFUS_LOCUS22556</name>
</gene>
<proteinExistence type="inferred from homology"/>
<feature type="transmembrane region" description="Helical" evidence="7">
    <location>
        <begin position="215"/>
        <end position="233"/>
    </location>
</feature>
<dbReference type="PANTHER" id="PTHR46641">
    <property type="entry name" value="FMRFAMIDE RECEPTOR-RELATED"/>
    <property type="match status" value="1"/>
</dbReference>
<comment type="caution">
    <text evidence="9">The sequence shown here is derived from an EMBL/GenBank/DDBJ whole genome shotgun (WGS) entry which is preliminary data.</text>
</comment>
<dbReference type="Pfam" id="PF00001">
    <property type="entry name" value="7tm_1"/>
    <property type="match status" value="1"/>
</dbReference>
<keyword evidence="3 7" id="KW-1133">Transmembrane helix</keyword>
<dbReference type="InterPro" id="IPR017452">
    <property type="entry name" value="GPCR_Rhodpsn_7TM"/>
</dbReference>
<feature type="signal peptide" evidence="8">
    <location>
        <begin position="1"/>
        <end position="16"/>
    </location>
</feature>
<evidence type="ECO:0000313" key="9">
    <source>
        <dbReference type="EMBL" id="CAH1798406.1"/>
    </source>
</evidence>
<keyword evidence="2 5" id="KW-0812">Transmembrane</keyword>
<evidence type="ECO:0000256" key="4">
    <source>
        <dbReference type="ARBA" id="ARBA00023136"/>
    </source>
</evidence>
<evidence type="ECO:0000256" key="7">
    <source>
        <dbReference type="SAM" id="Phobius"/>
    </source>
</evidence>
<dbReference type="PRINTS" id="PR00237">
    <property type="entry name" value="GPCRRHODOPSN"/>
</dbReference>
<name>A0A8J1TF96_OWEFU</name>
<keyword evidence="5" id="KW-0297">G-protein coupled receptor</keyword>
<feature type="compositionally biased region" description="Basic and acidic residues" evidence="6">
    <location>
        <begin position="456"/>
        <end position="472"/>
    </location>
</feature>
<evidence type="ECO:0000256" key="5">
    <source>
        <dbReference type="RuleBase" id="RU000688"/>
    </source>
</evidence>
<dbReference type="Gene3D" id="1.20.1070.10">
    <property type="entry name" value="Rhodopsin 7-helix transmembrane proteins"/>
    <property type="match status" value="1"/>
</dbReference>
<dbReference type="InterPro" id="IPR000276">
    <property type="entry name" value="GPCR_Rhodpsn"/>
</dbReference>
<dbReference type="GO" id="GO:0016020">
    <property type="term" value="C:membrane"/>
    <property type="evidence" value="ECO:0007669"/>
    <property type="project" value="UniProtKB-SubCell"/>
</dbReference>
<keyword evidence="8" id="KW-0732">Signal</keyword>
<reference evidence="9" key="1">
    <citation type="submission" date="2022-03" db="EMBL/GenBank/DDBJ databases">
        <authorList>
            <person name="Martin C."/>
        </authorList>
    </citation>
    <scope>NUCLEOTIDE SEQUENCE</scope>
</reference>
<feature type="transmembrane region" description="Helical" evidence="7">
    <location>
        <begin position="306"/>
        <end position="333"/>
    </location>
</feature>
<dbReference type="SUPFAM" id="SSF81321">
    <property type="entry name" value="Family A G protein-coupled receptor-like"/>
    <property type="match status" value="1"/>
</dbReference>
<evidence type="ECO:0000256" key="2">
    <source>
        <dbReference type="ARBA" id="ARBA00022692"/>
    </source>
</evidence>
<keyword evidence="10" id="KW-1185">Reference proteome</keyword>
<feature type="chain" id="PRO_5043814952" evidence="8">
    <location>
        <begin position="17"/>
        <end position="472"/>
    </location>
</feature>
<keyword evidence="5" id="KW-0807">Transducer</keyword>
<evidence type="ECO:0000256" key="1">
    <source>
        <dbReference type="ARBA" id="ARBA00004370"/>
    </source>
</evidence>
<evidence type="ECO:0000256" key="6">
    <source>
        <dbReference type="SAM" id="MobiDB-lite"/>
    </source>
</evidence>
<feature type="transmembrane region" description="Helical" evidence="7">
    <location>
        <begin position="360"/>
        <end position="383"/>
    </location>
</feature>
<dbReference type="PROSITE" id="PS50262">
    <property type="entry name" value="G_PROTEIN_RECEP_F1_2"/>
    <property type="match status" value="1"/>
</dbReference>
<feature type="region of interest" description="Disordered" evidence="6">
    <location>
        <begin position="451"/>
        <end position="472"/>
    </location>
</feature>
<feature type="transmembrane region" description="Helical" evidence="7">
    <location>
        <begin position="403"/>
        <end position="427"/>
    </location>
</feature>
<sequence length="472" mass="53816">MAVRLYIVLIVHTVLAANNDTARTAKGTEESISEASISLENGTSFGVTETPNIVTDREEHSTISATAEVNSSLNNNGTNWTMVGNTTDVMTLNVSTRRPSYLWSYCNKTGYTPYQFDPYWIWELLMVTKLYLKLPLAIVGVCGNIISFIVLRKENQNTSTFLLQTLAIVDLFLCINYMIHEVVMVLYSNSFALLPYRTHPVYQNWRRIEPILELYLLRFFEILSAWLIALISIDRYIAVCKPFAAPTLSTIKRMRLALCLIALVVAVLCLPRVLSLKVISMWFPCRDEDYYYMKGNEMWYNVDFQLWFVTVTYGGLTLVLPMVIVVVVQGLLIHHLRLASKNRATLTGDTKGASKATTNLTLTLVVIAIVFFLCITPEFMVFILNVLQFTDLEPEGYNVYGKIIWTAVANLFRFFNSVINFFIYCLVRQGFRKQLVGMLCPKWSAKQKSTIGQTSRDTKSTDIKMTDESQKY</sequence>
<evidence type="ECO:0000256" key="3">
    <source>
        <dbReference type="ARBA" id="ARBA00022989"/>
    </source>
</evidence>
<dbReference type="EMBL" id="CAIIXF020000011">
    <property type="protein sequence ID" value="CAH1798406.1"/>
    <property type="molecule type" value="Genomic_DNA"/>
</dbReference>